<evidence type="ECO:0000256" key="7">
    <source>
        <dbReference type="PROSITE-ProRule" id="PRU00023"/>
    </source>
</evidence>
<dbReference type="PROSITE" id="PS50297">
    <property type="entry name" value="ANK_REP_REGION"/>
    <property type="match status" value="2"/>
</dbReference>
<dbReference type="EMBL" id="LVYI01000011">
    <property type="protein sequence ID" value="OAP55538.1"/>
    <property type="molecule type" value="Genomic_DNA"/>
</dbReference>
<evidence type="ECO:0000256" key="5">
    <source>
        <dbReference type="ARBA" id="ARBA00023163"/>
    </source>
</evidence>
<evidence type="ECO:0000259" key="9">
    <source>
        <dbReference type="PROSITE" id="PS50048"/>
    </source>
</evidence>
<evidence type="ECO:0000256" key="2">
    <source>
        <dbReference type="ARBA" id="ARBA00023015"/>
    </source>
</evidence>
<keyword evidence="2" id="KW-0805">Transcription regulation</keyword>
<keyword evidence="11" id="KW-1185">Reference proteome</keyword>
<dbReference type="STRING" id="1367422.A0A178Z6Y6"/>
<dbReference type="OrthoDB" id="539213at2759"/>
<evidence type="ECO:0000256" key="6">
    <source>
        <dbReference type="ARBA" id="ARBA00023242"/>
    </source>
</evidence>
<dbReference type="AlphaFoldDB" id="A0A178Z6Y6"/>
<dbReference type="SMART" id="SM00248">
    <property type="entry name" value="ANK"/>
    <property type="match status" value="5"/>
</dbReference>
<dbReference type="InterPro" id="IPR002110">
    <property type="entry name" value="Ankyrin_rpt"/>
</dbReference>
<proteinExistence type="predicted"/>
<dbReference type="RefSeq" id="XP_018688905.1">
    <property type="nucleotide sequence ID" value="XM_018842017.1"/>
</dbReference>
<accession>A0A178Z6Y6</accession>
<feature type="compositionally biased region" description="Pro residues" evidence="8">
    <location>
        <begin position="617"/>
        <end position="631"/>
    </location>
</feature>
<dbReference type="PANTHER" id="PTHR24198:SF165">
    <property type="entry name" value="ANKYRIN REPEAT-CONTAINING PROTEIN-RELATED"/>
    <property type="match status" value="1"/>
</dbReference>
<dbReference type="GO" id="GO:0008270">
    <property type="term" value="F:zinc ion binding"/>
    <property type="evidence" value="ECO:0007669"/>
    <property type="project" value="InterPro"/>
</dbReference>
<dbReference type="GeneID" id="30014679"/>
<feature type="repeat" description="ANK" evidence="7">
    <location>
        <begin position="456"/>
        <end position="488"/>
    </location>
</feature>
<evidence type="ECO:0000256" key="4">
    <source>
        <dbReference type="ARBA" id="ARBA00023125"/>
    </source>
</evidence>
<dbReference type="GO" id="GO:0003677">
    <property type="term" value="F:DNA binding"/>
    <property type="evidence" value="ECO:0007669"/>
    <property type="project" value="UniProtKB-KW"/>
</dbReference>
<name>A0A178Z6Y6_9EURO</name>
<protein>
    <recommendedName>
        <fullName evidence="9">Zn(2)-C6 fungal-type domain-containing protein</fullName>
    </recommendedName>
</protein>
<dbReference type="InterPro" id="IPR001138">
    <property type="entry name" value="Zn2Cys6_DnaBD"/>
</dbReference>
<dbReference type="InterPro" id="IPR036864">
    <property type="entry name" value="Zn2-C6_fun-type_DNA-bd_sf"/>
</dbReference>
<feature type="domain" description="Zn(2)-C6 fungal-type" evidence="9">
    <location>
        <begin position="20"/>
        <end position="53"/>
    </location>
</feature>
<dbReference type="PANTHER" id="PTHR24198">
    <property type="entry name" value="ANKYRIN REPEAT AND PROTEIN KINASE DOMAIN-CONTAINING PROTEIN"/>
    <property type="match status" value="1"/>
</dbReference>
<dbReference type="Pfam" id="PF12796">
    <property type="entry name" value="Ank_2"/>
    <property type="match status" value="1"/>
</dbReference>
<dbReference type="Proteomes" id="UP000078343">
    <property type="component" value="Unassembled WGS sequence"/>
</dbReference>
<organism evidence="10 11">
    <name type="scientific">Fonsecaea erecta</name>
    <dbReference type="NCBI Taxonomy" id="1367422"/>
    <lineage>
        <taxon>Eukaryota</taxon>
        <taxon>Fungi</taxon>
        <taxon>Dikarya</taxon>
        <taxon>Ascomycota</taxon>
        <taxon>Pezizomycotina</taxon>
        <taxon>Eurotiomycetes</taxon>
        <taxon>Chaetothyriomycetidae</taxon>
        <taxon>Chaetothyriales</taxon>
        <taxon>Herpotrichiellaceae</taxon>
        <taxon>Fonsecaea</taxon>
    </lineage>
</organism>
<comment type="caution">
    <text evidence="10">The sequence shown here is derived from an EMBL/GenBank/DDBJ whole genome shotgun (WGS) entry which is preliminary data.</text>
</comment>
<keyword evidence="5" id="KW-0804">Transcription</keyword>
<reference evidence="10 11" key="1">
    <citation type="submission" date="2016-04" db="EMBL/GenBank/DDBJ databases">
        <title>Draft genome of Fonsecaea erecta CBS 125763.</title>
        <authorList>
            <person name="Weiss V.A."/>
            <person name="Vicente V.A."/>
            <person name="Raittz R.T."/>
            <person name="Moreno L.F."/>
            <person name="De Souza E.M."/>
            <person name="Pedrosa F.O."/>
            <person name="Steffens M.B."/>
            <person name="Faoro H."/>
            <person name="Tadra-Sfeir M.Z."/>
            <person name="Najafzadeh M.J."/>
            <person name="Felipe M.S."/>
            <person name="Teixeira M."/>
            <person name="Sun J."/>
            <person name="Xi L."/>
            <person name="Gomes R."/>
            <person name="De Azevedo C.M."/>
            <person name="Salgado C.G."/>
            <person name="Da Silva M.B."/>
            <person name="Nascimento M.F."/>
            <person name="Queiroz-Telles F."/>
            <person name="Attili D.S."/>
            <person name="Gorbushina A."/>
        </authorList>
    </citation>
    <scope>NUCLEOTIDE SEQUENCE [LARGE SCALE GENOMIC DNA]</scope>
    <source>
        <strain evidence="10 11">CBS 125763</strain>
    </source>
</reference>
<gene>
    <name evidence="10" type="ORF">AYL99_10511</name>
</gene>
<keyword evidence="1" id="KW-0677">Repeat</keyword>
<sequence>MADQLLPSTPRRAPNRVHKKCDECRRKKIKCLPETRRWPGQRCNGCIHGGQTCGPNCSTRRRGSGISPTSTGVEDIWAQQVISQEILREIDQDLGHTNLEVHTDEALQNAVATGTQHAENIIFTSLLNDAGGGIGEPVPRPPSPDPYFSMGASDAYNIAPGISWFRTQKIIDTKFIILGHLLELFHQLLLRKRAAISINPPIRFAQYDDVQAAISTVLHIISIQFIGVFESILERLEEAPPLETKIILHQLYENGETYHSYHHNTIVNGKQAHSLKESFVKLYRIVLDRLSSLYANDGDTPAAHRYRRRHAELSGVPLTTEVDSFLEGSISTTEMFLKFRDLYDFPTHLPDPANTKFPAAHAAALANRAAAAHALVSRPENDLSQCDILRRRVLHLAVETSDSHLLELVLQQQPDLLKSRDIFNLTAVCIAAHTANADLFMRLVEAGAPIIVQDVVGRTLLSIACGGGSMEIVKYLLENGHDPNDDPDMICSPLHSAAASGHLEVVSLLLEKGAWPAWRSRGRFASEEARDRNHLEIASLLEEAKRRQPANPASNRRLRPLLDQDATTPDMSPILPHARPSITIQTTGPENTTCSPIVPVSSMSTPIPSQIRQPSASPQPPTRPSPMPAPLRPAGVSRSNRTLGLPAATPDPLGVASVMQRQATM</sequence>
<evidence type="ECO:0000256" key="3">
    <source>
        <dbReference type="ARBA" id="ARBA00023043"/>
    </source>
</evidence>
<dbReference type="CDD" id="cd00067">
    <property type="entry name" value="GAL4"/>
    <property type="match status" value="1"/>
</dbReference>
<evidence type="ECO:0000256" key="8">
    <source>
        <dbReference type="SAM" id="MobiDB-lite"/>
    </source>
</evidence>
<feature type="repeat" description="ANK" evidence="7">
    <location>
        <begin position="492"/>
        <end position="514"/>
    </location>
</feature>
<dbReference type="Gene3D" id="4.10.240.10">
    <property type="entry name" value="Zn(2)-C6 fungal-type DNA-binding domain"/>
    <property type="match status" value="1"/>
</dbReference>
<dbReference type="PROSITE" id="PS50088">
    <property type="entry name" value="ANK_REPEAT"/>
    <property type="match status" value="2"/>
</dbReference>
<evidence type="ECO:0000313" key="11">
    <source>
        <dbReference type="Proteomes" id="UP000078343"/>
    </source>
</evidence>
<dbReference type="PROSITE" id="PS50048">
    <property type="entry name" value="ZN2_CY6_FUNGAL_2"/>
    <property type="match status" value="1"/>
</dbReference>
<evidence type="ECO:0000256" key="1">
    <source>
        <dbReference type="ARBA" id="ARBA00022737"/>
    </source>
</evidence>
<keyword evidence="3 7" id="KW-0040">ANK repeat</keyword>
<dbReference type="SUPFAM" id="SSF48403">
    <property type="entry name" value="Ankyrin repeat"/>
    <property type="match status" value="1"/>
</dbReference>
<dbReference type="GO" id="GO:0000981">
    <property type="term" value="F:DNA-binding transcription factor activity, RNA polymerase II-specific"/>
    <property type="evidence" value="ECO:0007669"/>
    <property type="project" value="InterPro"/>
</dbReference>
<evidence type="ECO:0000313" key="10">
    <source>
        <dbReference type="EMBL" id="OAP55538.1"/>
    </source>
</evidence>
<dbReference type="Gene3D" id="1.25.40.20">
    <property type="entry name" value="Ankyrin repeat-containing domain"/>
    <property type="match status" value="1"/>
</dbReference>
<feature type="compositionally biased region" description="Polar residues" evidence="8">
    <location>
        <begin position="582"/>
        <end position="611"/>
    </location>
</feature>
<keyword evidence="6" id="KW-0539">Nucleus</keyword>
<keyword evidence="4" id="KW-0238">DNA-binding</keyword>
<dbReference type="InterPro" id="IPR036770">
    <property type="entry name" value="Ankyrin_rpt-contain_sf"/>
</dbReference>
<feature type="region of interest" description="Disordered" evidence="8">
    <location>
        <begin position="543"/>
        <end position="665"/>
    </location>
</feature>